<comment type="catalytic activity">
    <reaction evidence="1 6 7">
        <text>adenosine 5'-phosphosulfate + ATP = 3'-phosphoadenylyl sulfate + ADP + H(+)</text>
        <dbReference type="Rhea" id="RHEA:24152"/>
        <dbReference type="ChEBI" id="CHEBI:15378"/>
        <dbReference type="ChEBI" id="CHEBI:30616"/>
        <dbReference type="ChEBI" id="CHEBI:58243"/>
        <dbReference type="ChEBI" id="CHEBI:58339"/>
        <dbReference type="ChEBI" id="CHEBI:456216"/>
        <dbReference type="EC" id="2.7.1.25"/>
    </reaction>
</comment>
<keyword evidence="5 6" id="KW-0067">ATP-binding</keyword>
<dbReference type="Gene3D" id="3.40.50.300">
    <property type="entry name" value="P-loop containing nucleotide triphosphate hydrolases"/>
    <property type="match status" value="1"/>
</dbReference>
<evidence type="ECO:0000256" key="4">
    <source>
        <dbReference type="ARBA" id="ARBA00022741"/>
    </source>
</evidence>
<keyword evidence="10" id="KW-1185">Reference proteome</keyword>
<dbReference type="Pfam" id="PF01583">
    <property type="entry name" value="APS_kinase"/>
    <property type="match status" value="1"/>
</dbReference>
<comment type="similarity">
    <text evidence="6 7">Belongs to the APS kinase family.</text>
</comment>
<keyword evidence="3 6" id="KW-0808">Transferase</keyword>
<evidence type="ECO:0000256" key="6">
    <source>
        <dbReference type="HAMAP-Rule" id="MF_00065"/>
    </source>
</evidence>
<dbReference type="AlphaFoldDB" id="A0A7W9X2X2"/>
<protein>
    <recommendedName>
        <fullName evidence="2 6">Adenylyl-sulfate kinase</fullName>
        <ecNumber evidence="2 6">2.7.1.25</ecNumber>
    </recommendedName>
    <alternativeName>
        <fullName evidence="6">APS kinase</fullName>
    </alternativeName>
    <alternativeName>
        <fullName evidence="6">ATP adenosine-5'-phosphosulfate 3'-phosphotransferase</fullName>
    </alternativeName>
    <alternativeName>
        <fullName evidence="6">Adenosine-5'-phosphosulfate kinase</fullName>
    </alternativeName>
</protein>
<feature type="domain" description="APS kinase" evidence="8">
    <location>
        <begin position="23"/>
        <end position="172"/>
    </location>
</feature>
<dbReference type="InterPro" id="IPR002891">
    <property type="entry name" value="APS"/>
</dbReference>
<evidence type="ECO:0000256" key="5">
    <source>
        <dbReference type="ARBA" id="ARBA00022840"/>
    </source>
</evidence>
<gene>
    <name evidence="6" type="primary">cysC</name>
    <name evidence="9" type="ORF">HD842_003608</name>
</gene>
<dbReference type="RefSeq" id="WP_183556116.1">
    <property type="nucleotide sequence ID" value="NZ_JACHBX010000004.1"/>
</dbReference>
<dbReference type="GO" id="GO:0019379">
    <property type="term" value="P:sulfate assimilation, phosphoadenylyl sulfate reduction by phosphoadenylyl-sulfate reductase (thioredoxin)"/>
    <property type="evidence" value="ECO:0007669"/>
    <property type="project" value="TreeGrafter"/>
</dbReference>
<dbReference type="PANTHER" id="PTHR42700">
    <property type="entry name" value="SULFATE ADENYLYLTRANSFERASE"/>
    <property type="match status" value="1"/>
</dbReference>
<comment type="pathway">
    <text evidence="6 7">Sulfur metabolism; hydrogen sulfide biosynthesis; sulfite from sulfate: step 2/3.</text>
</comment>
<comment type="caution">
    <text evidence="9">The sequence shown here is derived from an EMBL/GenBank/DDBJ whole genome shotgun (WGS) entry which is preliminary data.</text>
</comment>
<keyword evidence="6 7" id="KW-0418">Kinase</keyword>
<keyword evidence="6" id="KW-0597">Phosphoprotein</keyword>
<dbReference type="GO" id="GO:0005737">
    <property type="term" value="C:cytoplasm"/>
    <property type="evidence" value="ECO:0007669"/>
    <property type="project" value="TreeGrafter"/>
</dbReference>
<evidence type="ECO:0000256" key="1">
    <source>
        <dbReference type="ARBA" id="ARBA00001823"/>
    </source>
</evidence>
<dbReference type="InterPro" id="IPR050512">
    <property type="entry name" value="Sulf_AdTrans/APS_kinase"/>
</dbReference>
<evidence type="ECO:0000259" key="8">
    <source>
        <dbReference type="Pfam" id="PF01583"/>
    </source>
</evidence>
<feature type="active site" description="Phosphoserine intermediate" evidence="6">
    <location>
        <position position="104"/>
    </location>
</feature>
<dbReference type="GO" id="GO:0004020">
    <property type="term" value="F:adenylylsulfate kinase activity"/>
    <property type="evidence" value="ECO:0007669"/>
    <property type="project" value="UniProtKB-UniRule"/>
</dbReference>
<evidence type="ECO:0000256" key="3">
    <source>
        <dbReference type="ARBA" id="ARBA00022679"/>
    </source>
</evidence>
<dbReference type="NCBIfam" id="NF003013">
    <property type="entry name" value="PRK03846.1"/>
    <property type="match status" value="1"/>
</dbReference>
<dbReference type="GO" id="GO:0010134">
    <property type="term" value="P:sulfate assimilation via adenylyl sulfate reduction"/>
    <property type="evidence" value="ECO:0007669"/>
    <property type="project" value="TreeGrafter"/>
</dbReference>
<reference evidence="9 10" key="1">
    <citation type="submission" date="2020-08" db="EMBL/GenBank/DDBJ databases">
        <title>The Agave Microbiome: Exploring the role of microbial communities in plant adaptations to desert environments.</title>
        <authorList>
            <person name="Partida-Martinez L.P."/>
        </authorList>
    </citation>
    <scope>NUCLEOTIDE SEQUENCE [LARGE SCALE GENOMIC DNA]</scope>
    <source>
        <strain evidence="9 10">AT3.2</strain>
    </source>
</reference>
<dbReference type="Proteomes" id="UP000540787">
    <property type="component" value="Unassembled WGS sequence"/>
</dbReference>
<dbReference type="CDD" id="cd02027">
    <property type="entry name" value="APSK"/>
    <property type="match status" value="1"/>
</dbReference>
<dbReference type="HAMAP" id="MF_00065">
    <property type="entry name" value="Adenylyl_sulf_kinase"/>
    <property type="match status" value="1"/>
</dbReference>
<dbReference type="GO" id="GO:0005524">
    <property type="term" value="F:ATP binding"/>
    <property type="evidence" value="ECO:0007669"/>
    <property type="project" value="UniProtKB-UniRule"/>
</dbReference>
<feature type="binding site" evidence="6">
    <location>
        <begin position="30"/>
        <end position="37"/>
    </location>
    <ligand>
        <name>ATP</name>
        <dbReference type="ChEBI" id="CHEBI:30616"/>
    </ligand>
</feature>
<sequence>MTPLAPSLSIRDEERRQRAGHGGAVVWITGLSGAGKTTLADALQRTLFDLGCQVFALDGDKVRNGLCADLGFSLPERAENIRRIGEVAHLFCQAGQIVIVSAISPMRADRARVRALVPAPQFIEVYCRCPLAVCEARDPKGLYRRARAGQLAEFTGISSPYEAPEAAEVVVDSAAASVDDGVGKVLARLRQMKIIKAAQYQGE</sequence>
<keyword evidence="4 6" id="KW-0547">Nucleotide-binding</keyword>
<dbReference type="GO" id="GO:0004781">
    <property type="term" value="F:sulfate adenylyltransferase (ATP) activity"/>
    <property type="evidence" value="ECO:0007669"/>
    <property type="project" value="TreeGrafter"/>
</dbReference>
<dbReference type="NCBIfam" id="TIGR00455">
    <property type="entry name" value="apsK"/>
    <property type="match status" value="1"/>
</dbReference>
<comment type="function">
    <text evidence="6 7">Catalyzes the synthesis of activated sulfate.</text>
</comment>
<dbReference type="InterPro" id="IPR059117">
    <property type="entry name" value="APS_kinase_dom"/>
</dbReference>
<dbReference type="UniPathway" id="UPA00140">
    <property type="reaction ID" value="UER00205"/>
</dbReference>
<dbReference type="InterPro" id="IPR027417">
    <property type="entry name" value="P-loop_NTPase"/>
</dbReference>
<dbReference type="EC" id="2.7.1.25" evidence="2 6"/>
<evidence type="ECO:0000313" key="10">
    <source>
        <dbReference type="Proteomes" id="UP000540787"/>
    </source>
</evidence>
<organism evidence="9 10">
    <name type="scientific">Massilia aurea</name>
    <dbReference type="NCBI Taxonomy" id="373040"/>
    <lineage>
        <taxon>Bacteria</taxon>
        <taxon>Pseudomonadati</taxon>
        <taxon>Pseudomonadota</taxon>
        <taxon>Betaproteobacteria</taxon>
        <taxon>Burkholderiales</taxon>
        <taxon>Oxalobacteraceae</taxon>
        <taxon>Telluria group</taxon>
        <taxon>Massilia</taxon>
    </lineage>
</organism>
<evidence type="ECO:0000313" key="9">
    <source>
        <dbReference type="EMBL" id="MBB6135441.1"/>
    </source>
</evidence>
<evidence type="ECO:0000256" key="2">
    <source>
        <dbReference type="ARBA" id="ARBA00012121"/>
    </source>
</evidence>
<accession>A0A7W9X2X2</accession>
<name>A0A7W9X2X2_9BURK</name>
<proteinExistence type="inferred from homology"/>
<dbReference type="SUPFAM" id="SSF52540">
    <property type="entry name" value="P-loop containing nucleoside triphosphate hydrolases"/>
    <property type="match status" value="1"/>
</dbReference>
<evidence type="ECO:0000256" key="7">
    <source>
        <dbReference type="RuleBase" id="RU004347"/>
    </source>
</evidence>
<dbReference type="EMBL" id="JACHBX010000004">
    <property type="protein sequence ID" value="MBB6135441.1"/>
    <property type="molecule type" value="Genomic_DNA"/>
</dbReference>
<dbReference type="PANTHER" id="PTHR42700:SF1">
    <property type="entry name" value="SULFATE ADENYLYLTRANSFERASE"/>
    <property type="match status" value="1"/>
</dbReference>
<dbReference type="GO" id="GO:0070814">
    <property type="term" value="P:hydrogen sulfide biosynthetic process"/>
    <property type="evidence" value="ECO:0007669"/>
    <property type="project" value="UniProtKB-UniRule"/>
</dbReference>